<gene>
    <name evidence="10" type="primary">rig-1</name>
    <name evidence="8" type="synonym">Cbr-rig-1</name>
    <name evidence="10" type="ORF">CBG15423</name>
    <name evidence="8" type="ORF">CBG_15423</name>
</gene>
<sequence length="1170" mass="130568">RFDTMILLFFICFLVRTGITELESQLFDLPSLYVKTDQLYLHKRNTTNLTCELSSGYSEARMKSVIWLKDNEVISLNDTDYVWQGFILIIVGSTPQNEGEYQCIAEMTKIRLSNRQLITTTIISSPLRIRRARFTKFDENVNNTAITVRENDIIRLPCAGMPDVIPAPAQLCFRRLENEDECLGGRNDTKYFVTETGMQISLVTPSDAGFYHCFVTNEYLNQTKMSPKPLLLIVSEANRTEKAKAEALKPRLVYPTRETTIDKPIKLTVAEGEDILLECVMNMAKVVWIKHNDTTPNVTMEDNMSRFQQIWGNLKIRSIAAGDAGIYTCLGLPIVGGDGIIDNNSTRPRIDYSLNVVSPSGVRLSISSLYDKRYLLECLATNMRYEIPTAYINGTSIIHNINELGIPSNTNFYNNPIRVHMEVKRSFTGSIQCVSRPAMVEAEIYGYGLETGKSMNMYVMNTLNSNDLIIKGPNNITVLIGNVADFPCIVQRVKARSWMKNNRTLSLFTARRTILGSNSLRIKKVELDDEGMYTCVAQSESGITSYSSAYLTVIDNSTTPAPVVTSTEPFADKKKDMRIDVEDVRGFVTGTEVRIQWSVLGKMEALTKIAKFIIEVQTFGASEESWIEADSVDSHVRATTIKSLISDNKYKFRIKMVRDDGSHVLSLPTDWMTVEATSGDVLPLAPKIITVYQHSTSSAKVLFSHNVPIENAAAKTFVIVYNEVSSAQNKSQVIQVDGDQNDAIITGLNFDTEYSIRAIAENAAGKSVHSAEYLFNTTRKSSFLELVAPETFALIFVFICFFVLVESFPSRKISDCYQMCGVGRKRRYKRMGSVRVSRVQTKSQTAINCKITFLRLHCFNYSLNNISDNGMLASVRIFLGTIEPHLTFKNIALGGIVTFLALIIVLVCFFVFCNLRSGKGKQKSQANGKFLDASYRIFNEQKVHKSRMFDDNAEILEADVDECSPLKVRQVDERHSGDSDKYGFHNHDENLPNLYGNMDDIMDMEEHAEIPNDPTYVSAAKINGDYGVHSTARCYSPESRTSHEMLVSYSRSAPHSTTNGSSPQMNGSMQRVKAYNYADSLLYSPAGTTSSIAETNSSGHGGHRGHCDSPNTAPASDESDQGIRCGGSSRNSHISSTDGTKIMTMGTFKGSTPTSSFVSTFDRRRSENVA</sequence>
<name>A8XMB0_CAEBR</name>
<evidence type="ECO:0000259" key="7">
    <source>
        <dbReference type="PROSITE" id="PS50853"/>
    </source>
</evidence>
<dbReference type="SMART" id="SM00409">
    <property type="entry name" value="IG"/>
    <property type="match status" value="4"/>
</dbReference>
<dbReference type="InterPro" id="IPR036116">
    <property type="entry name" value="FN3_sf"/>
</dbReference>
<organism evidence="8 9">
    <name type="scientific">Caenorhabditis briggsae</name>
    <dbReference type="NCBI Taxonomy" id="6238"/>
    <lineage>
        <taxon>Eukaryota</taxon>
        <taxon>Metazoa</taxon>
        <taxon>Ecdysozoa</taxon>
        <taxon>Nematoda</taxon>
        <taxon>Chromadorea</taxon>
        <taxon>Rhabditida</taxon>
        <taxon>Rhabditina</taxon>
        <taxon>Rhabditomorpha</taxon>
        <taxon>Rhabditoidea</taxon>
        <taxon>Rhabditidae</taxon>
        <taxon>Peloderinae</taxon>
        <taxon>Caenorhabditis</taxon>
    </lineage>
</organism>
<dbReference type="PROSITE" id="PS50853">
    <property type="entry name" value="FN3"/>
    <property type="match status" value="2"/>
</dbReference>
<feature type="compositionally biased region" description="Polar residues" evidence="3">
    <location>
        <begin position="1128"/>
        <end position="1139"/>
    </location>
</feature>
<dbReference type="CDD" id="cd00063">
    <property type="entry name" value="FN3"/>
    <property type="match status" value="2"/>
</dbReference>
<feature type="transmembrane region" description="Helical" evidence="4">
    <location>
        <begin position="891"/>
        <end position="912"/>
    </location>
</feature>
<evidence type="ECO:0000259" key="6">
    <source>
        <dbReference type="PROSITE" id="PS50835"/>
    </source>
</evidence>
<dbReference type="InParanoid" id="A8XMB0"/>
<dbReference type="PANTHER" id="PTHR44170:SF55">
    <property type="entry name" value="OBSCURIN ISOFORM X2"/>
    <property type="match status" value="1"/>
</dbReference>
<dbReference type="eggNOG" id="ENOG502RYGH">
    <property type="taxonomic scope" value="Eukaryota"/>
</dbReference>
<evidence type="ECO:0000256" key="4">
    <source>
        <dbReference type="SAM" id="Phobius"/>
    </source>
</evidence>
<dbReference type="InterPro" id="IPR036179">
    <property type="entry name" value="Ig-like_dom_sf"/>
</dbReference>
<dbReference type="InterPro" id="IPR013098">
    <property type="entry name" value="Ig_I-set"/>
</dbReference>
<keyword evidence="5" id="KW-0732">Signal</keyword>
<dbReference type="SMART" id="SM00408">
    <property type="entry name" value="IGc2"/>
    <property type="match status" value="3"/>
</dbReference>
<dbReference type="CDD" id="cd00096">
    <property type="entry name" value="Ig"/>
    <property type="match status" value="1"/>
</dbReference>
<dbReference type="InterPro" id="IPR003599">
    <property type="entry name" value="Ig_sub"/>
</dbReference>
<dbReference type="InterPro" id="IPR003598">
    <property type="entry name" value="Ig_sub2"/>
</dbReference>
<keyword evidence="1" id="KW-0677">Repeat</keyword>
<feature type="domain" description="Ig-like" evidence="6">
    <location>
        <begin position="250"/>
        <end position="329"/>
    </location>
</feature>
<dbReference type="InterPro" id="IPR003961">
    <property type="entry name" value="FN3_dom"/>
</dbReference>
<dbReference type="SUPFAM" id="SSF48726">
    <property type="entry name" value="Immunoglobulin"/>
    <property type="match status" value="4"/>
</dbReference>
<dbReference type="PROSITE" id="PS50835">
    <property type="entry name" value="IG_LIKE"/>
    <property type="match status" value="3"/>
</dbReference>
<keyword evidence="9" id="KW-1185">Reference proteome</keyword>
<dbReference type="GeneID" id="8587365"/>
<dbReference type="WormBase" id="CBG15423a">
    <property type="protein sequence ID" value="CBP40036"/>
    <property type="gene ID" value="WBGene00035699"/>
    <property type="gene designation" value="Cbr-rig-1"/>
</dbReference>
<dbReference type="InterPro" id="IPR007110">
    <property type="entry name" value="Ig-like_dom"/>
</dbReference>
<protein>
    <submittedName>
        <fullName evidence="8">Protein CBR-RIG-1</fullName>
    </submittedName>
</protein>
<feature type="domain" description="Ig-like" evidence="6">
    <location>
        <begin position="497"/>
        <end position="552"/>
    </location>
</feature>
<dbReference type="Gene3D" id="2.60.40.10">
    <property type="entry name" value="Immunoglobulins"/>
    <property type="match status" value="6"/>
</dbReference>
<dbReference type="Pfam" id="PF07679">
    <property type="entry name" value="I-set"/>
    <property type="match status" value="1"/>
</dbReference>
<dbReference type="Proteomes" id="UP000008549">
    <property type="component" value="Unassembled WGS sequence"/>
</dbReference>
<dbReference type="PANTHER" id="PTHR44170">
    <property type="entry name" value="PROTEIN SIDEKICK"/>
    <property type="match status" value="1"/>
</dbReference>
<proteinExistence type="predicted"/>
<feature type="compositionally biased region" description="Basic and acidic residues" evidence="3">
    <location>
        <begin position="1161"/>
        <end position="1170"/>
    </location>
</feature>
<evidence type="ECO:0000256" key="1">
    <source>
        <dbReference type="ARBA" id="ARBA00022737"/>
    </source>
</evidence>
<feature type="non-terminal residue" evidence="8">
    <location>
        <position position="1"/>
    </location>
</feature>
<keyword evidence="4" id="KW-0472">Membrane</keyword>
<keyword evidence="4" id="KW-0812">Transmembrane</keyword>
<evidence type="ECO:0000313" key="9">
    <source>
        <dbReference type="Proteomes" id="UP000008549"/>
    </source>
</evidence>
<dbReference type="RefSeq" id="XP_002645366.1">
    <property type="nucleotide sequence ID" value="XM_002645320.1"/>
</dbReference>
<evidence type="ECO:0000313" key="10">
    <source>
        <dbReference type="WormBase" id="CBG15423a"/>
    </source>
</evidence>
<keyword evidence="4" id="KW-1133">Transmembrane helix</keyword>
<feature type="domain" description="Fibronectin type-III" evidence="7">
    <location>
        <begin position="575"/>
        <end position="680"/>
    </location>
</feature>
<feature type="compositionally biased region" description="Polar residues" evidence="3">
    <location>
        <begin position="1149"/>
        <end position="1159"/>
    </location>
</feature>
<evidence type="ECO:0000313" key="8">
    <source>
        <dbReference type="EMBL" id="CAP33785.1"/>
    </source>
</evidence>
<reference evidence="8 9" key="2">
    <citation type="journal article" date="2011" name="PLoS Genet.">
        <title>Caenorhabditis briggsae recombinant inbred line genotypes reveal inter-strain incompatibility and the evolution of recombination.</title>
        <authorList>
            <person name="Ross J.A."/>
            <person name="Koboldt D.C."/>
            <person name="Staisch J.E."/>
            <person name="Chamberlin H.M."/>
            <person name="Gupta B.P."/>
            <person name="Miller R.D."/>
            <person name="Baird S.E."/>
            <person name="Haag E.S."/>
        </authorList>
    </citation>
    <scope>NUCLEOTIDE SEQUENCE [LARGE SCALE GENOMIC DNA]</scope>
    <source>
        <strain evidence="8 9">AF16</strain>
    </source>
</reference>
<dbReference type="KEGG" id="cbr:CBG_15423"/>
<keyword evidence="2" id="KW-1015">Disulfide bond</keyword>
<feature type="transmembrane region" description="Helical" evidence="4">
    <location>
        <begin position="786"/>
        <end position="805"/>
    </location>
</feature>
<dbReference type="SUPFAM" id="SSF49265">
    <property type="entry name" value="Fibronectin type III"/>
    <property type="match status" value="1"/>
</dbReference>
<dbReference type="GO" id="GO:0098609">
    <property type="term" value="P:cell-cell adhesion"/>
    <property type="evidence" value="ECO:0000318"/>
    <property type="project" value="GO_Central"/>
</dbReference>
<dbReference type="CTD" id="8587365"/>
<feature type="chain" id="PRO_5002732579" evidence="5">
    <location>
        <begin position="21"/>
        <end position="1170"/>
    </location>
</feature>
<dbReference type="SMART" id="SM00060">
    <property type="entry name" value="FN3"/>
    <property type="match status" value="2"/>
</dbReference>
<dbReference type="EMBL" id="HE601046">
    <property type="protein sequence ID" value="CAP33785.1"/>
    <property type="molecule type" value="Genomic_DNA"/>
</dbReference>
<feature type="signal peptide" evidence="5">
    <location>
        <begin position="1"/>
        <end position="20"/>
    </location>
</feature>
<dbReference type="AlphaFoldDB" id="A8XMB0"/>
<accession>A8XMB0</accession>
<feature type="compositionally biased region" description="Polar residues" evidence="3">
    <location>
        <begin position="1089"/>
        <end position="1098"/>
    </location>
</feature>
<evidence type="ECO:0000256" key="2">
    <source>
        <dbReference type="ARBA" id="ARBA00023157"/>
    </source>
</evidence>
<dbReference type="InterPro" id="IPR013783">
    <property type="entry name" value="Ig-like_fold"/>
</dbReference>
<reference evidence="8 9" key="1">
    <citation type="journal article" date="2003" name="PLoS Biol.">
        <title>The genome sequence of Caenorhabditis briggsae: a platform for comparative genomics.</title>
        <authorList>
            <person name="Stein L.D."/>
            <person name="Bao Z."/>
            <person name="Blasiar D."/>
            <person name="Blumenthal T."/>
            <person name="Brent M.R."/>
            <person name="Chen N."/>
            <person name="Chinwalla A."/>
            <person name="Clarke L."/>
            <person name="Clee C."/>
            <person name="Coghlan A."/>
            <person name="Coulson A."/>
            <person name="D'Eustachio P."/>
            <person name="Fitch D.H."/>
            <person name="Fulton L.A."/>
            <person name="Fulton R.E."/>
            <person name="Griffiths-Jones S."/>
            <person name="Harris T.W."/>
            <person name="Hillier L.W."/>
            <person name="Kamath R."/>
            <person name="Kuwabara P.E."/>
            <person name="Mardis E.R."/>
            <person name="Marra M.A."/>
            <person name="Miner T.L."/>
            <person name="Minx P."/>
            <person name="Mullikin J.C."/>
            <person name="Plumb R.W."/>
            <person name="Rogers J."/>
            <person name="Schein J.E."/>
            <person name="Sohrmann M."/>
            <person name="Spieth J."/>
            <person name="Stajich J.E."/>
            <person name="Wei C."/>
            <person name="Willey D."/>
            <person name="Wilson R.K."/>
            <person name="Durbin R."/>
            <person name="Waterston R.H."/>
        </authorList>
    </citation>
    <scope>NUCLEOTIDE SEQUENCE [LARGE SCALE GENOMIC DNA]</scope>
    <source>
        <strain evidence="8 9">AF16</strain>
    </source>
</reference>
<evidence type="ECO:0000256" key="3">
    <source>
        <dbReference type="SAM" id="MobiDB-lite"/>
    </source>
</evidence>
<feature type="domain" description="Ig-like" evidence="6">
    <location>
        <begin position="30"/>
        <end position="113"/>
    </location>
</feature>
<feature type="region of interest" description="Disordered" evidence="3">
    <location>
        <begin position="1089"/>
        <end position="1170"/>
    </location>
</feature>
<dbReference type="HOGENOM" id="CLU_283743_0_0_1"/>
<feature type="domain" description="Fibronectin type-III" evidence="7">
    <location>
        <begin position="685"/>
        <end position="780"/>
    </location>
</feature>
<dbReference type="STRING" id="6238.A8XMB0"/>
<evidence type="ECO:0000256" key="5">
    <source>
        <dbReference type="SAM" id="SignalP"/>
    </source>
</evidence>